<feature type="transmembrane region" description="Helical" evidence="1">
    <location>
        <begin position="93"/>
        <end position="111"/>
    </location>
</feature>
<dbReference type="GO" id="GO:0016779">
    <property type="term" value="F:nucleotidyltransferase activity"/>
    <property type="evidence" value="ECO:0007669"/>
    <property type="project" value="UniProtKB-KW"/>
</dbReference>
<dbReference type="EMBL" id="CP021111">
    <property type="protein sequence ID" value="ARP95552.1"/>
    <property type="molecule type" value="Genomic_DNA"/>
</dbReference>
<sequence length="309" mass="33362">MNTDFWLLALGVVVFLSVSSVISHVLAWRAGRGDAVLNNLAERVDAWWLLVGIGIPAIAAGRGAAIVLFAIASFLSLREFLSLTPTRQGDRPAMFAAFFIAIPMQYVLVGVDWYGLFAIFLPVYGFLAISALTAVAQDTQHYLERNAKLQWAVMVCVYGISHAPALMFLDIPGYDAADGVLLVFFLLVVQASEVLQYVCGKLFGRRKLAAALSSHKTWEGLVVGGLLATAVGTSLYPFTPFRPWQAALLSLAIVVAGLFGGLVLSAVKRSLGAQDWGSSLSGHGGMLDRMDSIAFSAPICFHLTRFWFA</sequence>
<feature type="transmembrane region" description="Helical" evidence="1">
    <location>
        <begin position="220"/>
        <end position="238"/>
    </location>
</feature>
<dbReference type="KEGG" id="bgm:CAL15_14860"/>
<evidence type="ECO:0000313" key="3">
    <source>
        <dbReference type="Proteomes" id="UP000194161"/>
    </source>
</evidence>
<dbReference type="Pfam" id="PF01148">
    <property type="entry name" value="CTP_transf_1"/>
    <property type="match status" value="1"/>
</dbReference>
<keyword evidence="1" id="KW-0472">Membrane</keyword>
<dbReference type="GO" id="GO:0005886">
    <property type="term" value="C:plasma membrane"/>
    <property type="evidence" value="ECO:0007669"/>
    <property type="project" value="TreeGrafter"/>
</dbReference>
<accession>A0A1W6ZE47</accession>
<dbReference type="AlphaFoldDB" id="A0A1W6ZE47"/>
<keyword evidence="1" id="KW-0812">Transmembrane</keyword>
<keyword evidence="1" id="KW-1133">Transmembrane helix</keyword>
<feature type="transmembrane region" description="Helical" evidence="1">
    <location>
        <begin position="47"/>
        <end position="72"/>
    </location>
</feature>
<feature type="transmembrane region" description="Helical" evidence="1">
    <location>
        <begin position="181"/>
        <end position="199"/>
    </location>
</feature>
<keyword evidence="3" id="KW-1185">Reference proteome</keyword>
<feature type="transmembrane region" description="Helical" evidence="1">
    <location>
        <begin position="117"/>
        <end position="137"/>
    </location>
</feature>
<feature type="transmembrane region" description="Helical" evidence="1">
    <location>
        <begin position="149"/>
        <end position="169"/>
    </location>
</feature>
<keyword evidence="2" id="KW-0808">Transferase</keyword>
<protein>
    <submittedName>
        <fullName evidence="2">Phosphatidate cytidylyltransferase</fullName>
    </submittedName>
</protein>
<keyword evidence="2" id="KW-0548">Nucleotidyltransferase</keyword>
<dbReference type="OrthoDB" id="9799199at2"/>
<dbReference type="PANTHER" id="PTHR43535">
    <property type="entry name" value="PHOSPHATIDATE CYTIDYLYLTRANSFERASE"/>
    <property type="match status" value="1"/>
</dbReference>
<name>A0A1W6ZE47_9BORD</name>
<proteinExistence type="predicted"/>
<dbReference type="STRING" id="463040.CAL15_14860"/>
<organism evidence="2 3">
    <name type="scientific">Bordetella genomosp. 13</name>
    <dbReference type="NCBI Taxonomy" id="463040"/>
    <lineage>
        <taxon>Bacteria</taxon>
        <taxon>Pseudomonadati</taxon>
        <taxon>Pseudomonadota</taxon>
        <taxon>Betaproteobacteria</taxon>
        <taxon>Burkholderiales</taxon>
        <taxon>Alcaligenaceae</taxon>
        <taxon>Bordetella</taxon>
    </lineage>
</organism>
<feature type="transmembrane region" description="Helical" evidence="1">
    <location>
        <begin position="244"/>
        <end position="267"/>
    </location>
</feature>
<evidence type="ECO:0000256" key="1">
    <source>
        <dbReference type="SAM" id="Phobius"/>
    </source>
</evidence>
<dbReference type="GO" id="GO:0009273">
    <property type="term" value="P:peptidoglycan-based cell wall biogenesis"/>
    <property type="evidence" value="ECO:0007669"/>
    <property type="project" value="TreeGrafter"/>
</dbReference>
<evidence type="ECO:0000313" key="2">
    <source>
        <dbReference type="EMBL" id="ARP95552.1"/>
    </source>
</evidence>
<reference evidence="2 3" key="1">
    <citation type="submission" date="2017-05" db="EMBL/GenBank/DDBJ databases">
        <title>Complete and WGS of Bordetella genogroups.</title>
        <authorList>
            <person name="Spilker T."/>
            <person name="LiPuma J."/>
        </authorList>
    </citation>
    <scope>NUCLEOTIDE SEQUENCE [LARGE SCALE GENOMIC DNA]</scope>
    <source>
        <strain evidence="2 3">AU7206</strain>
    </source>
</reference>
<dbReference type="Proteomes" id="UP000194161">
    <property type="component" value="Chromosome"/>
</dbReference>
<dbReference type="RefSeq" id="WP_086079313.1">
    <property type="nucleotide sequence ID" value="NZ_CP021111.1"/>
</dbReference>
<dbReference type="PANTHER" id="PTHR43535:SF1">
    <property type="entry name" value="PHOSPHATIDATE CYTIDYLYLTRANSFERASE"/>
    <property type="match status" value="1"/>
</dbReference>
<gene>
    <name evidence="2" type="ORF">CAL15_14860</name>
</gene>